<feature type="non-terminal residue" evidence="2">
    <location>
        <position position="1"/>
    </location>
</feature>
<reference evidence="2" key="1">
    <citation type="submission" date="2014-12" db="EMBL/GenBank/DDBJ databases">
        <title>Insight into the proteome of Arion vulgaris.</title>
        <authorList>
            <person name="Aradska J."/>
            <person name="Bulat T."/>
            <person name="Smidak R."/>
            <person name="Sarate P."/>
            <person name="Gangsoo J."/>
            <person name="Sialana F."/>
            <person name="Bilban M."/>
            <person name="Lubec G."/>
        </authorList>
    </citation>
    <scope>NUCLEOTIDE SEQUENCE</scope>
    <source>
        <tissue evidence="2">Skin</tissue>
    </source>
</reference>
<accession>A0A0B6ZT91</accession>
<dbReference type="EMBL" id="HACG01024717">
    <property type="protein sequence ID" value="CEK71582.1"/>
    <property type="molecule type" value="Transcribed_RNA"/>
</dbReference>
<feature type="compositionally biased region" description="Polar residues" evidence="1">
    <location>
        <begin position="138"/>
        <end position="162"/>
    </location>
</feature>
<feature type="compositionally biased region" description="Basic and acidic residues" evidence="1">
    <location>
        <begin position="123"/>
        <end position="132"/>
    </location>
</feature>
<evidence type="ECO:0000313" key="2">
    <source>
        <dbReference type="EMBL" id="CEK71582.1"/>
    </source>
</evidence>
<organism evidence="2">
    <name type="scientific">Arion vulgaris</name>
    <dbReference type="NCBI Taxonomy" id="1028688"/>
    <lineage>
        <taxon>Eukaryota</taxon>
        <taxon>Metazoa</taxon>
        <taxon>Spiralia</taxon>
        <taxon>Lophotrochozoa</taxon>
        <taxon>Mollusca</taxon>
        <taxon>Gastropoda</taxon>
        <taxon>Heterobranchia</taxon>
        <taxon>Euthyneura</taxon>
        <taxon>Panpulmonata</taxon>
        <taxon>Eupulmonata</taxon>
        <taxon>Stylommatophora</taxon>
        <taxon>Helicina</taxon>
        <taxon>Arionoidea</taxon>
        <taxon>Arionidae</taxon>
        <taxon>Arion</taxon>
    </lineage>
</organism>
<name>A0A0B6ZT91_9EUPU</name>
<proteinExistence type="predicted"/>
<sequence>KSIASISKTKAQETANISIDNKVPEVKEPRHEKSQLPGPGTRDVARIIPETAELQLLPSYNKKSQPGADKVARGIDKRWSSVKSHGSVPLAASSKYERIEPLPSSRIHNSSKTRSMKVASNRKVYDGDHLPDRIGLASRSTDNAKGRNGRSTSNDQISAKQSSLEDREKSKASSNVVDYANPKYQGFVLLNSKKPH</sequence>
<feature type="region of interest" description="Disordered" evidence="1">
    <location>
        <begin position="1"/>
        <end position="45"/>
    </location>
</feature>
<evidence type="ECO:0000256" key="1">
    <source>
        <dbReference type="SAM" id="MobiDB-lite"/>
    </source>
</evidence>
<dbReference type="AlphaFoldDB" id="A0A0B6ZT91"/>
<feature type="compositionally biased region" description="Polar residues" evidence="1">
    <location>
        <begin position="1"/>
        <end position="19"/>
    </location>
</feature>
<feature type="compositionally biased region" description="Basic and acidic residues" evidence="1">
    <location>
        <begin position="22"/>
        <end position="34"/>
    </location>
</feature>
<protein>
    <submittedName>
        <fullName evidence="2">Uncharacterized protein</fullName>
    </submittedName>
</protein>
<feature type="region of interest" description="Disordered" evidence="1">
    <location>
        <begin position="78"/>
        <end position="177"/>
    </location>
</feature>
<gene>
    <name evidence="2" type="primary">ORF78996</name>
</gene>